<gene>
    <name evidence="1" type="ORF">EDS130_LOCUS45361</name>
</gene>
<dbReference type="AlphaFoldDB" id="A0A815VZZ8"/>
<evidence type="ECO:0000313" key="1">
    <source>
        <dbReference type="EMBL" id="CAF1541621.1"/>
    </source>
</evidence>
<name>A0A815VZZ8_ADIRI</name>
<dbReference type="GO" id="GO:0003676">
    <property type="term" value="F:nucleic acid binding"/>
    <property type="evidence" value="ECO:0007669"/>
    <property type="project" value="InterPro"/>
</dbReference>
<comment type="caution">
    <text evidence="1">The sequence shown here is derived from an EMBL/GenBank/DDBJ whole genome shotgun (WGS) entry which is preliminary data.</text>
</comment>
<evidence type="ECO:0000313" key="2">
    <source>
        <dbReference type="Proteomes" id="UP000663852"/>
    </source>
</evidence>
<dbReference type="Proteomes" id="UP000663852">
    <property type="component" value="Unassembled WGS sequence"/>
</dbReference>
<reference evidence="1" key="1">
    <citation type="submission" date="2021-02" db="EMBL/GenBank/DDBJ databases">
        <authorList>
            <person name="Nowell W R."/>
        </authorList>
    </citation>
    <scope>NUCLEOTIDE SEQUENCE</scope>
</reference>
<dbReference type="InterPro" id="IPR036397">
    <property type="entry name" value="RNaseH_sf"/>
</dbReference>
<accession>A0A815VZZ8</accession>
<protein>
    <submittedName>
        <fullName evidence="1">Uncharacterized protein</fullName>
    </submittedName>
</protein>
<proteinExistence type="predicted"/>
<organism evidence="1 2">
    <name type="scientific">Adineta ricciae</name>
    <name type="common">Rotifer</name>
    <dbReference type="NCBI Taxonomy" id="249248"/>
    <lineage>
        <taxon>Eukaryota</taxon>
        <taxon>Metazoa</taxon>
        <taxon>Spiralia</taxon>
        <taxon>Gnathifera</taxon>
        <taxon>Rotifera</taxon>
        <taxon>Eurotatoria</taxon>
        <taxon>Bdelloidea</taxon>
        <taxon>Adinetida</taxon>
        <taxon>Adinetidae</taxon>
        <taxon>Adineta</taxon>
    </lineage>
</organism>
<dbReference type="Gene3D" id="3.30.420.10">
    <property type="entry name" value="Ribonuclease H-like superfamily/Ribonuclease H"/>
    <property type="match status" value="1"/>
</dbReference>
<dbReference type="EMBL" id="CAJNOJ010001081">
    <property type="protein sequence ID" value="CAF1541621.1"/>
    <property type="molecule type" value="Genomic_DNA"/>
</dbReference>
<sequence length="358" mass="43183">MSLSETLANIYLYDWRKSILNQFEYKQELIGRHKDHIFFTWNKSSNILQMHLESLQKQHPSVKFRLSIGPDVHYWNAYIENRRDQTSNDTFRRRWFDLFELQSQRMEKLQQLDANKKVARFSYYYDYGPRCEFNQYFRELWSKQKTTEYTIDTEHDCVTREAALIQVEFIRRQSIVLLIEVCHLPPASTVTFWLIKSLLKIILGPSNIIYSWGNAEHELSLFIDYELFSWSILYQMKNIDIQTAFETWYHNQYSHDCDLRPYEDARELYQCTLRPAKHKHNQWSLQKAIAYAFDEFLDKSHSESKWRQSLTSSNQTTQGICHELIRYAASDCLAITKLRLLVICNWKHEQLDRHKRSK</sequence>